<evidence type="ECO:0000313" key="1">
    <source>
        <dbReference type="EMBL" id="CCO07745.1"/>
    </source>
</evidence>
<dbReference type="EMBL" id="CAOS01000005">
    <property type="protein sequence ID" value="CCO07745.1"/>
    <property type="molecule type" value="Genomic_DNA"/>
</dbReference>
<accession>K8DYD4</accession>
<reference evidence="1 2" key="1">
    <citation type="journal article" date="2013" name="Genome Announc.">
        <title>Genome Sequence of the Sulfate-Reducing Bacterium Desulfotomaculum hydrothermale Lam5(T).</title>
        <authorList>
            <person name="Amin O."/>
            <person name="Fardeau M.L."/>
            <person name="Valette O."/>
            <person name="Hirschler-Rea A."/>
            <person name="Barbe V."/>
            <person name="Medigue C."/>
            <person name="Vacherie B."/>
            <person name="Ollivier B."/>
            <person name="Bertin P.N."/>
            <person name="Dolla A."/>
        </authorList>
    </citation>
    <scope>NUCLEOTIDE SEQUENCE [LARGE SCALE GENOMIC DNA]</scope>
    <source>
        <strain evidence="2">Lam5 / DSM 18033</strain>
    </source>
</reference>
<name>K8DYD4_9FIRM</name>
<dbReference type="Proteomes" id="UP000009315">
    <property type="component" value="Unassembled WGS sequence"/>
</dbReference>
<evidence type="ECO:0000313" key="2">
    <source>
        <dbReference type="Proteomes" id="UP000009315"/>
    </source>
</evidence>
<sequence>MLLSKNYQIFGSKASYREVIRDLAQLNAVQVTILDKDYLCRPELVASAYEAFRATGIRPPLKMAEL</sequence>
<keyword evidence="2" id="KW-1185">Reference proteome</keyword>
<gene>
    <name evidence="1" type="ORF">DESHY_130005</name>
</gene>
<protein>
    <submittedName>
        <fullName evidence="1">Uncharacterized protein</fullName>
    </submittedName>
</protein>
<comment type="caution">
    <text evidence="1">The sequence shown here is derived from an EMBL/GenBank/DDBJ whole genome shotgun (WGS) entry which is preliminary data.</text>
</comment>
<dbReference type="AlphaFoldDB" id="K8DYD4"/>
<organism evidence="1 2">
    <name type="scientific">Desulforamulus hydrothermalis Lam5 = DSM 18033</name>
    <dbReference type="NCBI Taxonomy" id="1121428"/>
    <lineage>
        <taxon>Bacteria</taxon>
        <taxon>Bacillati</taxon>
        <taxon>Bacillota</taxon>
        <taxon>Clostridia</taxon>
        <taxon>Eubacteriales</taxon>
        <taxon>Peptococcaceae</taxon>
        <taxon>Desulforamulus</taxon>
    </lineage>
</organism>
<dbReference type="STRING" id="1121428.DESHY_130005"/>
<proteinExistence type="predicted"/>